<dbReference type="GO" id="GO:0005666">
    <property type="term" value="C:RNA polymerase III complex"/>
    <property type="evidence" value="ECO:0007669"/>
    <property type="project" value="TreeGrafter"/>
</dbReference>
<keyword evidence="7" id="KW-0539">Nucleus</keyword>
<keyword evidence="4" id="KW-0732">Signal</keyword>
<dbReference type="PANTHER" id="PTHR12709">
    <property type="entry name" value="DNA-DIRECTED RNA POLYMERASE II, III"/>
    <property type="match status" value="1"/>
</dbReference>
<dbReference type="Gene3D" id="1.50.10.100">
    <property type="entry name" value="Chondroitin AC/alginate lyase"/>
    <property type="match status" value="1"/>
</dbReference>
<dbReference type="SUPFAM" id="SSF48230">
    <property type="entry name" value="Chondroitin AC/alginate lyase"/>
    <property type="match status" value="1"/>
</dbReference>
<dbReference type="InterPro" id="IPR013238">
    <property type="entry name" value="RNA_pol_III_Rbc25"/>
</dbReference>
<keyword evidence="8" id="KW-1133">Transmembrane helix</keyword>
<evidence type="ECO:0000256" key="4">
    <source>
        <dbReference type="ARBA" id="ARBA00022729"/>
    </source>
</evidence>
<protein>
    <submittedName>
        <fullName evidence="12">8307_t:CDS:1</fullName>
    </submittedName>
</protein>
<keyword evidence="5" id="KW-0804">Transcription</keyword>
<keyword evidence="13" id="KW-1185">Reference proteome</keyword>
<evidence type="ECO:0000256" key="6">
    <source>
        <dbReference type="ARBA" id="ARBA00023239"/>
    </source>
</evidence>
<name>A0A9N8YP68_9GLOM</name>
<keyword evidence="3" id="KW-0240">DNA-directed RNA polymerase</keyword>
<dbReference type="SUPFAM" id="SSF88798">
    <property type="entry name" value="N-terminal, heterodimerisation domain of RBP7 (RpoE)"/>
    <property type="match status" value="1"/>
</dbReference>
<dbReference type="InterPro" id="IPR008929">
    <property type="entry name" value="Chondroitin_lyas"/>
</dbReference>
<dbReference type="OrthoDB" id="63533at2759"/>
<dbReference type="InterPro" id="IPR012340">
    <property type="entry name" value="NA-bd_OB-fold"/>
</dbReference>
<feature type="domain" description="Alginate lyase" evidence="10">
    <location>
        <begin position="107"/>
        <end position="387"/>
    </location>
</feature>
<proteinExistence type="inferred from homology"/>
<evidence type="ECO:0000313" key="13">
    <source>
        <dbReference type="Proteomes" id="UP000789706"/>
    </source>
</evidence>
<feature type="transmembrane region" description="Helical" evidence="8">
    <location>
        <begin position="7"/>
        <end position="24"/>
    </location>
</feature>
<evidence type="ECO:0000256" key="8">
    <source>
        <dbReference type="SAM" id="Phobius"/>
    </source>
</evidence>
<dbReference type="PANTHER" id="PTHR12709:SF1">
    <property type="entry name" value="DNA-DIRECTED RNA POLYMERASE III SUBUNIT RPC8"/>
    <property type="match status" value="1"/>
</dbReference>
<dbReference type="Gene3D" id="2.40.50.140">
    <property type="entry name" value="Nucleic acid-binding proteins"/>
    <property type="match status" value="1"/>
</dbReference>
<accession>A0A9N8YP68</accession>
<dbReference type="Gene3D" id="3.30.1490.120">
    <property type="entry name" value="RNA polymerase Rpb7-like, N-terminal domain"/>
    <property type="match status" value="1"/>
</dbReference>
<keyword evidence="8" id="KW-0812">Transmembrane</keyword>
<dbReference type="CDD" id="cd04330">
    <property type="entry name" value="RNAP_III_Rpc25_N"/>
    <property type="match status" value="1"/>
</dbReference>
<dbReference type="InterPro" id="IPR045113">
    <property type="entry name" value="Rpb7-like"/>
</dbReference>
<comment type="similarity">
    <text evidence="2">Belongs to the eukaryotic RPB7/RPC8 RNA polymerase subunit family.</text>
</comment>
<evidence type="ECO:0000259" key="9">
    <source>
        <dbReference type="Pfam" id="PF03876"/>
    </source>
</evidence>
<keyword evidence="8" id="KW-0472">Membrane</keyword>
<evidence type="ECO:0000256" key="1">
    <source>
        <dbReference type="ARBA" id="ARBA00004123"/>
    </source>
</evidence>
<evidence type="ECO:0000259" key="10">
    <source>
        <dbReference type="Pfam" id="PF05426"/>
    </source>
</evidence>
<evidence type="ECO:0000259" key="11">
    <source>
        <dbReference type="Pfam" id="PF08292"/>
    </source>
</evidence>
<evidence type="ECO:0000256" key="2">
    <source>
        <dbReference type="ARBA" id="ARBA00009307"/>
    </source>
</evidence>
<dbReference type="AlphaFoldDB" id="A0A9N8YP68"/>
<evidence type="ECO:0000256" key="7">
    <source>
        <dbReference type="ARBA" id="ARBA00023242"/>
    </source>
</evidence>
<sequence>MPLVIRSRTLIILIVVITFLYVFWPREHRQQQCPPIRVENELNSELGPLIDAVRSTIITDNKGNQKVYLNAKGYITFLSVLRKQHHTMVHKLVKSAEWALGNNSVYSVTLKPQLPPSGDPHDYMSLGRYYWPDPTKPDGLPYIRKDGYPNPEFFSINDYLYLRKMFREVQNLGFAYFFTYEEKYVEKAMARLKEWFLDEKTKMNPNLNYAGYRKGEAFGWKAGVLDFHQVFRILQVIPLLRNSHLWDPEIEIGLKTWMTEYYSWLTTSTIGRAEGKSVNNHGTFYDVQALFLLDYLNRYDEAKTFVLQALQNRINDGILPTGQQHYETDRPTSWFYSVFNLQGLFLLAERADHYGVDGWHYEGPSGQSIKKAVDFLLPYALNDGKGWPVKNIKGFEMNDYVKLLELSYIIYGDDKYLEAIEELRPKTKAEQAVGSKMAHWEDNYLCNIALLSNRLLWTCLNKKMFILTVLRDTIHIQPYDFHKPKYEALTDEINRIYANKVIQEIGLCICLFDILSASEEVVHYGNGASYANVTFRLVVFRPFIGEILEGTVSSNTAEGVKVTLGYFDDILIPTNQDDKWKFDHETQVWVRLWDNIIPEEEWESVEDKYLYMYMDKDLPIRFRVIDEKFTDVGTKGPPPKRTGMKTSSSSTILSNKLIIPFNNTKQVPYELIGSIAERGLGATVWNWS</sequence>
<dbReference type="Pfam" id="PF03876">
    <property type="entry name" value="SHS2_Rpb7-N"/>
    <property type="match status" value="1"/>
</dbReference>
<comment type="caution">
    <text evidence="12">The sequence shown here is derived from an EMBL/GenBank/DDBJ whole genome shotgun (WGS) entry which is preliminary data.</text>
</comment>
<dbReference type="Proteomes" id="UP000789706">
    <property type="component" value="Unassembled WGS sequence"/>
</dbReference>
<evidence type="ECO:0000256" key="3">
    <source>
        <dbReference type="ARBA" id="ARBA00022478"/>
    </source>
</evidence>
<feature type="domain" description="RNA polymerase III subunit Rpc25" evidence="11">
    <location>
        <begin position="546"/>
        <end position="685"/>
    </location>
</feature>
<evidence type="ECO:0000256" key="5">
    <source>
        <dbReference type="ARBA" id="ARBA00023163"/>
    </source>
</evidence>
<organism evidence="12 13">
    <name type="scientific">Diversispora eburnea</name>
    <dbReference type="NCBI Taxonomy" id="1213867"/>
    <lineage>
        <taxon>Eukaryota</taxon>
        <taxon>Fungi</taxon>
        <taxon>Fungi incertae sedis</taxon>
        <taxon>Mucoromycota</taxon>
        <taxon>Glomeromycotina</taxon>
        <taxon>Glomeromycetes</taxon>
        <taxon>Diversisporales</taxon>
        <taxon>Diversisporaceae</taxon>
        <taxon>Diversispora</taxon>
    </lineage>
</organism>
<gene>
    <name evidence="12" type="ORF">DEBURN_LOCUS1873</name>
</gene>
<dbReference type="SUPFAM" id="SSF50249">
    <property type="entry name" value="Nucleic acid-binding proteins"/>
    <property type="match status" value="1"/>
</dbReference>
<dbReference type="InterPro" id="IPR005576">
    <property type="entry name" value="Rpb7-like_N"/>
</dbReference>
<dbReference type="InterPro" id="IPR008397">
    <property type="entry name" value="Alginate_lyase_dom"/>
</dbReference>
<dbReference type="InterPro" id="IPR036898">
    <property type="entry name" value="RNA_pol_Rpb7-like_N_sf"/>
</dbReference>
<dbReference type="Pfam" id="PF05426">
    <property type="entry name" value="Alginate_lyase"/>
    <property type="match status" value="1"/>
</dbReference>
<dbReference type="GO" id="GO:0006384">
    <property type="term" value="P:transcription initiation at RNA polymerase III promoter"/>
    <property type="evidence" value="ECO:0007669"/>
    <property type="project" value="TreeGrafter"/>
</dbReference>
<comment type="subcellular location">
    <subcellularLocation>
        <location evidence="1">Nucleus</location>
    </subcellularLocation>
</comment>
<dbReference type="GO" id="GO:0016829">
    <property type="term" value="F:lyase activity"/>
    <property type="evidence" value="ECO:0007669"/>
    <property type="project" value="UniProtKB-KW"/>
</dbReference>
<dbReference type="EMBL" id="CAJVPK010000093">
    <property type="protein sequence ID" value="CAG8447151.1"/>
    <property type="molecule type" value="Genomic_DNA"/>
</dbReference>
<evidence type="ECO:0000313" key="12">
    <source>
        <dbReference type="EMBL" id="CAG8447151.1"/>
    </source>
</evidence>
<keyword evidence="6" id="KW-0456">Lyase</keyword>
<dbReference type="GO" id="GO:0042597">
    <property type="term" value="C:periplasmic space"/>
    <property type="evidence" value="ECO:0007669"/>
    <property type="project" value="InterPro"/>
</dbReference>
<feature type="domain" description="RNA polymerase Rpb7-like N-terminal" evidence="9">
    <location>
        <begin position="471"/>
        <end position="527"/>
    </location>
</feature>
<dbReference type="Pfam" id="PF08292">
    <property type="entry name" value="RNA_pol_Rbc25"/>
    <property type="match status" value="1"/>
</dbReference>
<reference evidence="12" key="1">
    <citation type="submission" date="2021-06" db="EMBL/GenBank/DDBJ databases">
        <authorList>
            <person name="Kallberg Y."/>
            <person name="Tangrot J."/>
            <person name="Rosling A."/>
        </authorList>
    </citation>
    <scope>NUCLEOTIDE SEQUENCE</scope>
    <source>
        <strain evidence="12">AZ414A</strain>
    </source>
</reference>